<feature type="compositionally biased region" description="Basic and acidic residues" evidence="1">
    <location>
        <begin position="8"/>
        <end position="30"/>
    </location>
</feature>
<feature type="compositionally biased region" description="Polar residues" evidence="1">
    <location>
        <begin position="234"/>
        <end position="243"/>
    </location>
</feature>
<name>A0A835CT24_APHGI</name>
<feature type="region of interest" description="Disordered" evidence="1">
    <location>
        <begin position="942"/>
        <end position="969"/>
    </location>
</feature>
<reference evidence="2 3" key="1">
    <citation type="submission" date="2020-08" db="EMBL/GenBank/DDBJ databases">
        <title>Aphidius gifuensis genome sequencing and assembly.</title>
        <authorList>
            <person name="Du Z."/>
        </authorList>
    </citation>
    <scope>NUCLEOTIDE SEQUENCE [LARGE SCALE GENOMIC DNA]</scope>
    <source>
        <strain evidence="2">YNYX2018</strain>
        <tissue evidence="2">Adults</tissue>
    </source>
</reference>
<gene>
    <name evidence="2" type="ORF">HCN44_010666</name>
</gene>
<evidence type="ECO:0000313" key="2">
    <source>
        <dbReference type="EMBL" id="KAF7991865.1"/>
    </source>
</evidence>
<sequence>MTRVLRSRPKDVDKLEKNVEDNNNKSEAEKPSTTTTITTKKKITRVRDTKVKNDDKGNDNLIKNNIISTNQSPVLRDRTNLIMDSSKNNNILKKGKLEELPSDAKTRNDSSDDVDNKNKTKNVKKQLSINTKTSEDDDGNNDEDDDKKKKTNTVKKQPAKSSSSDDVDNKNKTKNVKKQLTSIDTKTSKDDDGNNDEDDDKKKKTNTVKKQPAKSSSSDDNVNNKNKTKNVKKQLSTINKNTSDGGDDDDNNNGGDDDNDGDKKKKINSVKKQPAKSNTSDDKKKSTQLRQSTLKESFSKAKKRSPTKPLKTSPPKKPKIQEPIYKKIKLTDDDDKNIDDESKLYDFDYYYNISDEKIQKKRKRKPVQNQKSKKPKLNFIDTKVTKVKNLKNPEIDKLPTNNIMNTINDFHRIPLAITGKNVEVHQVPLKVKKQIVDNDDKIANEQPKQIQVVAQVHDIPVAQNEKIVQKSTTPIQAFRNTNVFQGKSSTQKISDDIIEQIISQDDDDDDNDDYNDIHDDMVNDINQENISTPIQAFRKTNIFDKKKSNAVDDIDSISPDIDSCQDTPNLSLTPIQAFRKTNIFNKKPLENDKTTTANNSLLSQQLSPIPKQILSGIDDSTPWRPCLVPRQVSFSKVQNIVQSTPQNKNLPEFINKLIKTNADNKKIMKNKKKISENNENSNVIMMNNIIQKKKLSNSSKSPRKFGTEISNLSGSISESSLSNGQSIIDAITTTPTKTVTTAATEKEKEIIPDESITSPSIPIVNANIEYDDDLDENSENKENEITDSPKKLSPSKKNRLLIDSPRRSFGKPLSKLSVSPVKLNFGNDEPQPGPSGLVKRQPLAERRITRQSNLHMFLNLPELPESTKITTADGIFDDINSNPSNRGKKIKNFKDPKMNNGVDDTDHSYDLEGQENQLRNYHPMLNNKRPKKQSNLHLLLDDSDDDTENQIPHGTSGDVEQSNDIGEPPIDFDDGKTLNNSDDELNVNNLFGFCDDIGDESNITATHDNTSTKTVKKINKKTTKKIGKPVIVADKPMTTRYSIIKDKKILDNEANEQPKMNKVDAIKAHFGSTKNAVIEAHDFSDTFDFGELEQPDDVSQVPLFVDLEPVHFKQPPRYSYNRKRHLNTSGETDDDEDNNDKIPESKITKKKKKISKEEREQKKQLENWAKSLNQSFNEVDEFDLIVESVND</sequence>
<proteinExistence type="predicted"/>
<dbReference type="EMBL" id="JACMRX010000004">
    <property type="protein sequence ID" value="KAF7991865.1"/>
    <property type="molecule type" value="Genomic_DNA"/>
</dbReference>
<accession>A0A835CT24</accession>
<feature type="compositionally biased region" description="Basic and acidic residues" evidence="1">
    <location>
        <begin position="45"/>
        <end position="58"/>
    </location>
</feature>
<feature type="compositionally biased region" description="Acidic residues" evidence="1">
    <location>
        <begin position="135"/>
        <end position="145"/>
    </location>
</feature>
<feature type="region of interest" description="Disordered" evidence="1">
    <location>
        <begin position="93"/>
        <end position="326"/>
    </location>
</feature>
<evidence type="ECO:0000313" key="3">
    <source>
        <dbReference type="Proteomes" id="UP000639338"/>
    </source>
</evidence>
<dbReference type="OrthoDB" id="7695927at2759"/>
<organism evidence="2 3">
    <name type="scientific">Aphidius gifuensis</name>
    <name type="common">Parasitoid wasp</name>
    <dbReference type="NCBI Taxonomy" id="684658"/>
    <lineage>
        <taxon>Eukaryota</taxon>
        <taxon>Metazoa</taxon>
        <taxon>Ecdysozoa</taxon>
        <taxon>Arthropoda</taxon>
        <taxon>Hexapoda</taxon>
        <taxon>Insecta</taxon>
        <taxon>Pterygota</taxon>
        <taxon>Neoptera</taxon>
        <taxon>Endopterygota</taxon>
        <taxon>Hymenoptera</taxon>
        <taxon>Apocrita</taxon>
        <taxon>Ichneumonoidea</taxon>
        <taxon>Braconidae</taxon>
        <taxon>Aphidiinae</taxon>
        <taxon>Aphidius</taxon>
    </lineage>
</organism>
<feature type="region of interest" description="Disordered" evidence="1">
    <location>
        <begin position="1115"/>
        <end position="1163"/>
    </location>
</feature>
<keyword evidence="3" id="KW-1185">Reference proteome</keyword>
<comment type="caution">
    <text evidence="2">The sequence shown here is derived from an EMBL/GenBank/DDBJ whole genome shotgun (WGS) entry which is preliminary data.</text>
</comment>
<dbReference type="Proteomes" id="UP000639338">
    <property type="component" value="Unassembled WGS sequence"/>
</dbReference>
<protein>
    <submittedName>
        <fullName evidence="2">Uncharacterized protein</fullName>
    </submittedName>
</protein>
<feature type="compositionally biased region" description="Low complexity" evidence="1">
    <location>
        <begin position="154"/>
        <end position="164"/>
    </location>
</feature>
<feature type="compositionally biased region" description="Basic and acidic residues" evidence="1">
    <location>
        <begin position="778"/>
        <end position="790"/>
    </location>
</feature>
<feature type="compositionally biased region" description="Low complexity" evidence="1">
    <location>
        <begin position="208"/>
        <end position="225"/>
    </location>
</feature>
<feature type="region of interest" description="Disordered" evidence="1">
    <location>
        <begin position="774"/>
        <end position="797"/>
    </location>
</feature>
<feature type="region of interest" description="Disordered" evidence="1">
    <location>
        <begin position="1"/>
        <end position="62"/>
    </location>
</feature>
<feature type="compositionally biased region" description="Basic and acidic residues" evidence="1">
    <location>
        <begin position="95"/>
        <end position="118"/>
    </location>
</feature>
<feature type="compositionally biased region" description="Acidic residues" evidence="1">
    <location>
        <begin position="245"/>
        <end position="260"/>
    </location>
</feature>
<evidence type="ECO:0000256" key="1">
    <source>
        <dbReference type="SAM" id="MobiDB-lite"/>
    </source>
</evidence>
<feature type="compositionally biased region" description="Polar residues" evidence="1">
    <location>
        <begin position="949"/>
        <end position="964"/>
    </location>
</feature>
<dbReference type="AlphaFoldDB" id="A0A835CT24"/>